<evidence type="ECO:0000259" key="2">
    <source>
        <dbReference type="PROSITE" id="PS50164"/>
    </source>
</evidence>
<proteinExistence type="inferred from homology"/>
<gene>
    <name evidence="3" type="ORF">UX05_C0013G0003</name>
</gene>
<dbReference type="AlphaFoldDB" id="A0A0G1Q1F1"/>
<comment type="caution">
    <text evidence="3">The sequence shown here is derived from an EMBL/GenBank/DDBJ whole genome shotgun (WGS) entry which is preliminary data.</text>
</comment>
<dbReference type="EMBL" id="LCKS01000013">
    <property type="protein sequence ID" value="KKU02480.1"/>
    <property type="molecule type" value="Genomic_DNA"/>
</dbReference>
<dbReference type="Pfam" id="PF01541">
    <property type="entry name" value="GIY-YIG"/>
    <property type="match status" value="1"/>
</dbReference>
<evidence type="ECO:0000313" key="4">
    <source>
        <dbReference type="Proteomes" id="UP000034264"/>
    </source>
</evidence>
<dbReference type="SMART" id="SM00465">
    <property type="entry name" value="GIYc"/>
    <property type="match status" value="1"/>
</dbReference>
<dbReference type="PANTHER" id="PTHR34477">
    <property type="entry name" value="UPF0213 PROTEIN YHBQ"/>
    <property type="match status" value="1"/>
</dbReference>
<protein>
    <recommendedName>
        <fullName evidence="2">GIY-YIG domain-containing protein</fullName>
    </recommendedName>
</protein>
<comment type="similarity">
    <text evidence="1">Belongs to the UPF0213 family.</text>
</comment>
<dbReference type="InterPro" id="IPR035901">
    <property type="entry name" value="GIY-YIG_endonuc_sf"/>
</dbReference>
<name>A0A0G1Q1F1_9BACT</name>
<dbReference type="PANTHER" id="PTHR34477:SF1">
    <property type="entry name" value="UPF0213 PROTEIN YHBQ"/>
    <property type="match status" value="1"/>
</dbReference>
<feature type="domain" description="GIY-YIG" evidence="2">
    <location>
        <begin position="20"/>
        <end position="95"/>
    </location>
</feature>
<dbReference type="Gene3D" id="3.40.1440.10">
    <property type="entry name" value="GIY-YIG endonuclease"/>
    <property type="match status" value="1"/>
</dbReference>
<dbReference type="CDD" id="cd10449">
    <property type="entry name" value="GIY-YIG_SLX1_like"/>
    <property type="match status" value="1"/>
</dbReference>
<dbReference type="InterPro" id="IPR000305">
    <property type="entry name" value="GIY-YIG_endonuc"/>
</dbReference>
<dbReference type="Proteomes" id="UP000034264">
    <property type="component" value="Unassembled WGS sequence"/>
</dbReference>
<sequence length="105" mass="12125">MVSLLSPTPQLRGQVRIPNKMHYVYILLSLKDKNIYTGFTSDLKKRYQEHLGGKVASTKNRHPLKLIYYEAYANESDARNREKYLKAGGKAKTELKLQIKESLNI</sequence>
<accession>A0A0G1Q1F1</accession>
<evidence type="ECO:0000313" key="3">
    <source>
        <dbReference type="EMBL" id="KKU02480.1"/>
    </source>
</evidence>
<dbReference type="SUPFAM" id="SSF82771">
    <property type="entry name" value="GIY-YIG endonuclease"/>
    <property type="match status" value="1"/>
</dbReference>
<organism evidence="3 4">
    <name type="scientific">Candidatus Amesbacteria bacterium GW2011_GWC2_45_19</name>
    <dbReference type="NCBI Taxonomy" id="1618366"/>
    <lineage>
        <taxon>Bacteria</taxon>
        <taxon>Candidatus Amesiibacteriota</taxon>
    </lineage>
</organism>
<dbReference type="PROSITE" id="PS50164">
    <property type="entry name" value="GIY_YIG"/>
    <property type="match status" value="1"/>
</dbReference>
<evidence type="ECO:0000256" key="1">
    <source>
        <dbReference type="ARBA" id="ARBA00007435"/>
    </source>
</evidence>
<dbReference type="InterPro" id="IPR050190">
    <property type="entry name" value="UPF0213_domain"/>
</dbReference>
<reference evidence="3 4" key="1">
    <citation type="journal article" date="2015" name="Nature">
        <title>rRNA introns, odd ribosomes, and small enigmatic genomes across a large radiation of phyla.</title>
        <authorList>
            <person name="Brown C.T."/>
            <person name="Hug L.A."/>
            <person name="Thomas B.C."/>
            <person name="Sharon I."/>
            <person name="Castelle C.J."/>
            <person name="Singh A."/>
            <person name="Wilkins M.J."/>
            <person name="Williams K.H."/>
            <person name="Banfield J.F."/>
        </authorList>
    </citation>
    <scope>NUCLEOTIDE SEQUENCE [LARGE SCALE GENOMIC DNA]</scope>
</reference>